<proteinExistence type="predicted"/>
<evidence type="ECO:0000313" key="1">
    <source>
        <dbReference type="EMBL" id="KVV37571.1"/>
    </source>
</evidence>
<dbReference type="EMBL" id="LPEQ01000140">
    <property type="protein sequence ID" value="KVV37571.1"/>
    <property type="molecule type" value="Genomic_DNA"/>
</dbReference>
<sequence length="82" mass="9447">MDEKHKVGTQNGWLARPSICWMVDVELSSSPLRLVPIERVLLKYCNDIGAPPSLQEDSMLGLRHEMDFVCWRLLTEQPCFDT</sequence>
<reference evidence="1 2" key="1">
    <citation type="submission" date="2015-11" db="EMBL/GenBank/DDBJ databases">
        <title>Expanding the genomic diversity of Burkholderia species for the development of highly accurate diagnostics.</title>
        <authorList>
            <person name="Sahl J."/>
            <person name="Keim P."/>
            <person name="Wagner D."/>
        </authorList>
    </citation>
    <scope>NUCLEOTIDE SEQUENCE [LARGE SCALE GENOMIC DNA]</scope>
    <source>
        <strain evidence="1 2">MSMB1301WGS</strain>
    </source>
</reference>
<dbReference type="Proteomes" id="UP000062317">
    <property type="component" value="Unassembled WGS sequence"/>
</dbReference>
<dbReference type="AlphaFoldDB" id="A0A119DM35"/>
<protein>
    <submittedName>
        <fullName evidence="1">Uncharacterized protein</fullName>
    </submittedName>
</protein>
<dbReference type="RefSeq" id="WP_034203875.1">
    <property type="nucleotide sequence ID" value="NZ_LPEQ01000140.1"/>
</dbReference>
<evidence type="ECO:0000313" key="2">
    <source>
        <dbReference type="Proteomes" id="UP000062317"/>
    </source>
</evidence>
<keyword evidence="2" id="KW-1185">Reference proteome</keyword>
<comment type="caution">
    <text evidence="1">The sequence shown here is derived from an EMBL/GenBank/DDBJ whole genome shotgun (WGS) entry which is preliminary data.</text>
</comment>
<accession>A0A119DM35</accession>
<name>A0A119DM35_9BURK</name>
<organism evidence="1 2">
    <name type="scientific">Burkholderia territorii</name>
    <dbReference type="NCBI Taxonomy" id="1503055"/>
    <lineage>
        <taxon>Bacteria</taxon>
        <taxon>Pseudomonadati</taxon>
        <taxon>Pseudomonadota</taxon>
        <taxon>Betaproteobacteria</taxon>
        <taxon>Burkholderiales</taxon>
        <taxon>Burkholderiaceae</taxon>
        <taxon>Burkholderia</taxon>
        <taxon>Burkholderia cepacia complex</taxon>
    </lineage>
</organism>
<gene>
    <name evidence="1" type="ORF">WT27_17680</name>
</gene>